<proteinExistence type="predicted"/>
<evidence type="ECO:0000313" key="1">
    <source>
        <dbReference type="EMBL" id="GLD56927.1"/>
    </source>
</evidence>
<keyword evidence="2" id="KW-1185">Reference proteome</keyword>
<reference evidence="1" key="1">
    <citation type="submission" date="2022-08" db="EMBL/GenBank/DDBJ databases">
        <title>Genome sequencing of akame (Lates japonicus).</title>
        <authorList>
            <person name="Hashiguchi Y."/>
            <person name="Takahashi H."/>
        </authorList>
    </citation>
    <scope>NUCLEOTIDE SEQUENCE</scope>
    <source>
        <strain evidence="1">Kochi</strain>
    </source>
</reference>
<accession>A0AAD3R5T3</accession>
<dbReference type="Gene3D" id="2.60.120.200">
    <property type="match status" value="1"/>
</dbReference>
<protein>
    <submittedName>
        <fullName evidence="1">Galectin-8</fullName>
    </submittedName>
</protein>
<dbReference type="PROSITE" id="PS51257">
    <property type="entry name" value="PROKAR_LIPOPROTEIN"/>
    <property type="match status" value="1"/>
</dbReference>
<gene>
    <name evidence="1" type="ORF">AKAME5_000921200</name>
</gene>
<dbReference type="Proteomes" id="UP001279410">
    <property type="component" value="Unassembled WGS sequence"/>
</dbReference>
<evidence type="ECO:0000313" key="2">
    <source>
        <dbReference type="Proteomes" id="UP001279410"/>
    </source>
</evidence>
<comment type="caution">
    <text evidence="1">The sequence shown here is derived from an EMBL/GenBank/DDBJ whole genome shotgun (WGS) entry which is preliminary data.</text>
</comment>
<dbReference type="AlphaFoldDB" id="A0AAD3R5T3"/>
<name>A0AAD3R5T3_LATJO</name>
<sequence>MSPRCSVWSHDGFLSPQVIPLAGAILGACCGGDGFVIHGARCRLALTGDNPSNTTPGLLTCYTSIDSPVFAQADSPVVPPAGSEWDLTCGSSVKRGARRGVHFNPGFQRSPCIVCNTAEGRWGRGDPRRARSRG</sequence>
<organism evidence="1 2">
    <name type="scientific">Lates japonicus</name>
    <name type="common">Japanese lates</name>
    <dbReference type="NCBI Taxonomy" id="270547"/>
    <lineage>
        <taxon>Eukaryota</taxon>
        <taxon>Metazoa</taxon>
        <taxon>Chordata</taxon>
        <taxon>Craniata</taxon>
        <taxon>Vertebrata</taxon>
        <taxon>Euteleostomi</taxon>
        <taxon>Actinopterygii</taxon>
        <taxon>Neopterygii</taxon>
        <taxon>Teleostei</taxon>
        <taxon>Neoteleostei</taxon>
        <taxon>Acanthomorphata</taxon>
        <taxon>Carangaria</taxon>
        <taxon>Carangaria incertae sedis</taxon>
        <taxon>Centropomidae</taxon>
        <taxon>Lates</taxon>
    </lineage>
</organism>
<dbReference type="EMBL" id="BRZM01000028">
    <property type="protein sequence ID" value="GLD56927.1"/>
    <property type="molecule type" value="Genomic_DNA"/>
</dbReference>